<accession>A0A1Y1CQJ7</accession>
<dbReference type="Gene3D" id="2.30.130.30">
    <property type="entry name" value="Hypothetical protein"/>
    <property type="match status" value="1"/>
</dbReference>
<evidence type="ECO:0000313" key="2">
    <source>
        <dbReference type="EMBL" id="BAX82550.1"/>
    </source>
</evidence>
<dbReference type="Proteomes" id="UP000218267">
    <property type="component" value="Chromosome"/>
</dbReference>
<dbReference type="AlphaFoldDB" id="A0A1Y1CQJ7"/>
<dbReference type="Pfam" id="PF04266">
    <property type="entry name" value="ASCH"/>
    <property type="match status" value="1"/>
</dbReference>
<sequence>MSQIHFHEDFYIPVLKGSKTQTARIDEPIPELGAGKAIFGNGKSLPIEITAVSHKSFEKMSLEEVNKDGFKSKDELWYALLTFYPHLHKTDLLMLIEFKRIFI</sequence>
<evidence type="ECO:0000259" key="1">
    <source>
        <dbReference type="SMART" id="SM01022"/>
    </source>
</evidence>
<evidence type="ECO:0000313" key="3">
    <source>
        <dbReference type="Proteomes" id="UP000218267"/>
    </source>
</evidence>
<feature type="domain" description="ASCH" evidence="1">
    <location>
        <begin position="4"/>
        <end position="102"/>
    </location>
</feature>
<proteinExistence type="predicted"/>
<dbReference type="SUPFAM" id="SSF88697">
    <property type="entry name" value="PUA domain-like"/>
    <property type="match status" value="1"/>
</dbReference>
<reference evidence="2 3" key="1">
    <citation type="journal article" date="2018" name="Mar. Genomics">
        <title>Complete genome sequence of Marinifilaceae bacterium strain SPP2, isolated from the Antarctic marine sediment.</title>
        <authorList>
            <person name="Watanabe M."/>
            <person name="Kojima H."/>
            <person name="Fukui M."/>
        </authorList>
    </citation>
    <scope>NUCLEOTIDE SEQUENCE [LARGE SCALE GENOMIC DNA]</scope>
    <source>
        <strain evidence="2 3">SPP2</strain>
    </source>
</reference>
<organism evidence="2 3">
    <name type="scientific">Labilibaculum antarcticum</name>
    <dbReference type="NCBI Taxonomy" id="1717717"/>
    <lineage>
        <taxon>Bacteria</taxon>
        <taxon>Pseudomonadati</taxon>
        <taxon>Bacteroidota</taxon>
        <taxon>Bacteroidia</taxon>
        <taxon>Marinilabiliales</taxon>
        <taxon>Marinifilaceae</taxon>
        <taxon>Labilibaculum</taxon>
    </lineage>
</organism>
<dbReference type="RefSeq" id="WP_096432962.1">
    <property type="nucleotide sequence ID" value="NZ_AP018042.1"/>
</dbReference>
<protein>
    <submittedName>
        <fullName evidence="2">ASCH domain-containing protein</fullName>
    </submittedName>
</protein>
<dbReference type="InterPro" id="IPR007374">
    <property type="entry name" value="ASCH_domain"/>
</dbReference>
<dbReference type="EMBL" id="AP018042">
    <property type="protein sequence ID" value="BAX82550.1"/>
    <property type="molecule type" value="Genomic_DNA"/>
</dbReference>
<keyword evidence="3" id="KW-1185">Reference proteome</keyword>
<dbReference type="OrthoDB" id="1120845at2"/>
<dbReference type="InterPro" id="IPR015947">
    <property type="entry name" value="PUA-like_sf"/>
</dbReference>
<gene>
    <name evidence="2" type="ORF">ALGA_4259</name>
</gene>
<reference evidence="3" key="2">
    <citation type="journal article" date="2020" name="Antonie Van Leeuwenhoek">
        <title>Labilibaculum antarcticum sp. nov., a novel facultative anaerobic, psychrotorelant bacterium isolated from marine sediment of Antarctica.</title>
        <authorList>
            <person name="Watanabe M."/>
            <person name="Kojima H."/>
            <person name="Fukui M."/>
        </authorList>
    </citation>
    <scope>NUCLEOTIDE SEQUENCE [LARGE SCALE GENOMIC DNA]</scope>
    <source>
        <strain evidence="3">SPP2</strain>
    </source>
</reference>
<name>A0A1Y1CQJ7_9BACT</name>
<dbReference type="KEGG" id="mbas:ALGA_4259"/>
<dbReference type="SMART" id="SM01022">
    <property type="entry name" value="ASCH"/>
    <property type="match status" value="1"/>
</dbReference>